<feature type="region of interest" description="Disordered" evidence="1">
    <location>
        <begin position="197"/>
        <end position="266"/>
    </location>
</feature>
<evidence type="ECO:0000256" key="1">
    <source>
        <dbReference type="SAM" id="MobiDB-lite"/>
    </source>
</evidence>
<organism evidence="2 3">
    <name type="scientific">Pleurodeles waltl</name>
    <name type="common">Iberian ribbed newt</name>
    <dbReference type="NCBI Taxonomy" id="8319"/>
    <lineage>
        <taxon>Eukaryota</taxon>
        <taxon>Metazoa</taxon>
        <taxon>Chordata</taxon>
        <taxon>Craniata</taxon>
        <taxon>Vertebrata</taxon>
        <taxon>Euteleostomi</taxon>
        <taxon>Amphibia</taxon>
        <taxon>Batrachia</taxon>
        <taxon>Caudata</taxon>
        <taxon>Salamandroidea</taxon>
        <taxon>Salamandridae</taxon>
        <taxon>Pleurodelinae</taxon>
        <taxon>Pleurodeles</taxon>
    </lineage>
</organism>
<proteinExistence type="predicted"/>
<feature type="region of interest" description="Disordered" evidence="1">
    <location>
        <begin position="1"/>
        <end position="37"/>
    </location>
</feature>
<dbReference type="EMBL" id="JANPWB010000015">
    <property type="protein sequence ID" value="KAJ1092460.1"/>
    <property type="molecule type" value="Genomic_DNA"/>
</dbReference>
<accession>A0AAV7LLJ8</accession>
<name>A0AAV7LLJ8_PLEWA</name>
<keyword evidence="3" id="KW-1185">Reference proteome</keyword>
<evidence type="ECO:0000313" key="2">
    <source>
        <dbReference type="EMBL" id="KAJ1092460.1"/>
    </source>
</evidence>
<feature type="region of interest" description="Disordered" evidence="1">
    <location>
        <begin position="86"/>
        <end position="113"/>
    </location>
</feature>
<dbReference type="Proteomes" id="UP001066276">
    <property type="component" value="Chromosome 11"/>
</dbReference>
<dbReference type="AlphaFoldDB" id="A0AAV7LLJ8"/>
<reference evidence="2" key="1">
    <citation type="journal article" date="2022" name="bioRxiv">
        <title>Sequencing and chromosome-scale assembly of the giantPleurodeles waltlgenome.</title>
        <authorList>
            <person name="Brown T."/>
            <person name="Elewa A."/>
            <person name="Iarovenko S."/>
            <person name="Subramanian E."/>
            <person name="Araus A.J."/>
            <person name="Petzold A."/>
            <person name="Susuki M."/>
            <person name="Suzuki K.-i.T."/>
            <person name="Hayashi T."/>
            <person name="Toyoda A."/>
            <person name="Oliveira C."/>
            <person name="Osipova E."/>
            <person name="Leigh N.D."/>
            <person name="Simon A."/>
            <person name="Yun M.H."/>
        </authorList>
    </citation>
    <scope>NUCLEOTIDE SEQUENCE</scope>
    <source>
        <strain evidence="2">20211129_DDA</strain>
        <tissue evidence="2">Liver</tissue>
    </source>
</reference>
<comment type="caution">
    <text evidence="2">The sequence shown here is derived from an EMBL/GenBank/DDBJ whole genome shotgun (WGS) entry which is preliminary data.</text>
</comment>
<sequence>MASSGAAHLHGTPGPPGGRVAHRVEKDRRRRGPTPVPFGLVLLSQDHSRSQGIWRCRPLVPVRTQLRGTAHPRLRRVTDALRNWEGGGRDCFSTPQPRAPPRKQGGGPVNLTNRRVTGAYPAVFLRPLSTKIQLGQGLAASSHAQGRLQYFVATIRDATRSRGSCPGKHQAGISCGRQQLMILNPRPNNTGAAFPPGGWGGSASSLRASVEPVPAEGPGRERTALWGVPVPAAAGLTRPPEGARAPDVAAPGRSGAPAVRARPGVP</sequence>
<protein>
    <submittedName>
        <fullName evidence="2">Uncharacterized protein</fullName>
    </submittedName>
</protein>
<gene>
    <name evidence="2" type="ORF">NDU88_005570</name>
</gene>
<evidence type="ECO:0000313" key="3">
    <source>
        <dbReference type="Proteomes" id="UP001066276"/>
    </source>
</evidence>